<feature type="transmembrane region" description="Helical" evidence="14">
    <location>
        <begin position="931"/>
        <end position="951"/>
    </location>
</feature>
<feature type="transmembrane region" description="Helical" evidence="14">
    <location>
        <begin position="20"/>
        <end position="42"/>
    </location>
</feature>
<feature type="compositionally biased region" description="Basic and acidic residues" evidence="13">
    <location>
        <begin position="549"/>
        <end position="561"/>
    </location>
</feature>
<dbReference type="PROSITE" id="PS50885">
    <property type="entry name" value="HAMP"/>
    <property type="match status" value="1"/>
</dbReference>
<dbReference type="PANTHER" id="PTHR33406">
    <property type="entry name" value="MEMBRANE PROTEIN MJ1562-RELATED"/>
    <property type="match status" value="1"/>
</dbReference>
<dbReference type="PROSITE" id="PS50109">
    <property type="entry name" value="HIS_KIN"/>
    <property type="match status" value="1"/>
</dbReference>
<dbReference type="InterPro" id="IPR004358">
    <property type="entry name" value="Sig_transdc_His_kin-like_C"/>
</dbReference>
<dbReference type="EMBL" id="JAGSXH010000063">
    <property type="protein sequence ID" value="MBS2964899.1"/>
    <property type="molecule type" value="Genomic_DNA"/>
</dbReference>
<dbReference type="InterPro" id="IPR003661">
    <property type="entry name" value="HisK_dim/P_dom"/>
</dbReference>
<dbReference type="Pfam" id="PF03176">
    <property type="entry name" value="MMPL"/>
    <property type="match status" value="2"/>
</dbReference>
<evidence type="ECO:0000256" key="7">
    <source>
        <dbReference type="ARBA" id="ARBA00022679"/>
    </source>
</evidence>
<evidence type="ECO:0000256" key="11">
    <source>
        <dbReference type="ARBA" id="ARBA00023012"/>
    </source>
</evidence>
<feature type="transmembrane region" description="Helical" evidence="14">
    <location>
        <begin position="581"/>
        <end position="600"/>
    </location>
</feature>
<keyword evidence="7" id="KW-0808">Transferase</keyword>
<evidence type="ECO:0000256" key="3">
    <source>
        <dbReference type="ARBA" id="ARBA00004651"/>
    </source>
</evidence>
<keyword evidence="11" id="KW-0902">Two-component regulatory system</keyword>
<dbReference type="InterPro" id="IPR050545">
    <property type="entry name" value="Mycobact_MmpL"/>
</dbReference>
<gene>
    <name evidence="18" type="ORF">KGA66_17710</name>
</gene>
<dbReference type="Proteomes" id="UP000677913">
    <property type="component" value="Unassembled WGS sequence"/>
</dbReference>
<feature type="transmembrane region" description="Helical" evidence="14">
    <location>
        <begin position="874"/>
        <end position="900"/>
    </location>
</feature>
<dbReference type="FunFam" id="3.30.565.10:FF:000006">
    <property type="entry name" value="Sensor histidine kinase WalK"/>
    <property type="match status" value="1"/>
</dbReference>
<evidence type="ECO:0000259" key="15">
    <source>
        <dbReference type="PROSITE" id="PS50109"/>
    </source>
</evidence>
<dbReference type="Pfam" id="PF00512">
    <property type="entry name" value="HisKA"/>
    <property type="match status" value="1"/>
</dbReference>
<evidence type="ECO:0000256" key="5">
    <source>
        <dbReference type="ARBA" id="ARBA00022475"/>
    </source>
</evidence>
<protein>
    <recommendedName>
        <fullName evidence="4">histidine kinase</fullName>
        <ecNumber evidence="4">2.7.13.3</ecNumber>
    </recommendedName>
</protein>
<feature type="compositionally biased region" description="Low complexity" evidence="13">
    <location>
        <begin position="1280"/>
        <end position="1298"/>
    </location>
</feature>
<dbReference type="Pfam" id="PF00672">
    <property type="entry name" value="HAMP"/>
    <property type="match status" value="1"/>
</dbReference>
<dbReference type="GO" id="GO:0000155">
    <property type="term" value="F:phosphorelay sensor kinase activity"/>
    <property type="evidence" value="ECO:0007669"/>
    <property type="project" value="InterPro"/>
</dbReference>
<feature type="transmembrane region" description="Helical" evidence="14">
    <location>
        <begin position="848"/>
        <end position="868"/>
    </location>
</feature>
<dbReference type="CDD" id="cd00075">
    <property type="entry name" value="HATPase"/>
    <property type="match status" value="1"/>
</dbReference>
<feature type="transmembrane region" description="Helical" evidence="14">
    <location>
        <begin position="1220"/>
        <end position="1245"/>
    </location>
</feature>
<dbReference type="SMART" id="SM00304">
    <property type="entry name" value="HAMP"/>
    <property type="match status" value="1"/>
</dbReference>
<feature type="region of interest" description="Disordered" evidence="13">
    <location>
        <begin position="1272"/>
        <end position="1308"/>
    </location>
</feature>
<dbReference type="Gene3D" id="1.20.1640.10">
    <property type="entry name" value="Multidrug efflux transporter AcrB transmembrane domain"/>
    <property type="match status" value="2"/>
</dbReference>
<dbReference type="Gene3D" id="6.10.340.10">
    <property type="match status" value="1"/>
</dbReference>
<feature type="domain" description="Histidine kinase" evidence="15">
    <location>
        <begin position="277"/>
        <end position="511"/>
    </location>
</feature>
<evidence type="ECO:0000256" key="12">
    <source>
        <dbReference type="ARBA" id="ARBA00023136"/>
    </source>
</evidence>
<feature type="transmembrane region" description="Helical" evidence="14">
    <location>
        <begin position="774"/>
        <end position="794"/>
    </location>
</feature>
<feature type="compositionally biased region" description="Basic and acidic residues" evidence="13">
    <location>
        <begin position="1299"/>
        <end position="1308"/>
    </location>
</feature>
<keyword evidence="10 14" id="KW-1133">Transmembrane helix</keyword>
<evidence type="ECO:0000256" key="8">
    <source>
        <dbReference type="ARBA" id="ARBA00022692"/>
    </source>
</evidence>
<dbReference type="RefSeq" id="WP_211469260.1">
    <property type="nucleotide sequence ID" value="NZ_JAGSXH010000063.1"/>
</dbReference>
<dbReference type="EC" id="2.7.13.3" evidence="4"/>
<dbReference type="SMART" id="SM00388">
    <property type="entry name" value="HisKA"/>
    <property type="match status" value="1"/>
</dbReference>
<dbReference type="InterPro" id="IPR003660">
    <property type="entry name" value="HAMP_dom"/>
</dbReference>
<evidence type="ECO:0000256" key="2">
    <source>
        <dbReference type="ARBA" id="ARBA00001968"/>
    </source>
</evidence>
<reference evidence="18" key="1">
    <citation type="submission" date="2021-04" db="EMBL/GenBank/DDBJ databases">
        <title>Genome based classification of Actinospica acidithermotolerans sp. nov., an actinobacterium isolated from an Indonesian hot spring.</title>
        <authorList>
            <person name="Kusuma A.B."/>
            <person name="Putra K.E."/>
            <person name="Nafisah S."/>
            <person name="Loh J."/>
            <person name="Nouioui I."/>
            <person name="Goodfellow M."/>
        </authorList>
    </citation>
    <scope>NUCLEOTIDE SEQUENCE</scope>
    <source>
        <strain evidence="18">DSM 45618</strain>
    </source>
</reference>
<evidence type="ECO:0000259" key="16">
    <source>
        <dbReference type="PROSITE" id="PS50156"/>
    </source>
</evidence>
<evidence type="ECO:0000256" key="1">
    <source>
        <dbReference type="ARBA" id="ARBA00000085"/>
    </source>
</evidence>
<dbReference type="Pfam" id="PF02518">
    <property type="entry name" value="HATPase_c"/>
    <property type="match status" value="1"/>
</dbReference>
<comment type="cofactor">
    <cofactor evidence="2">
        <name>a divalent metal cation</name>
        <dbReference type="ChEBI" id="CHEBI:60240"/>
    </cofactor>
</comment>
<dbReference type="PANTHER" id="PTHR33406:SF13">
    <property type="entry name" value="MEMBRANE PROTEIN YDFJ"/>
    <property type="match status" value="1"/>
</dbReference>
<keyword evidence="12 14" id="KW-0472">Membrane</keyword>
<dbReference type="FunFam" id="1.10.287.130:FF:000001">
    <property type="entry name" value="Two-component sensor histidine kinase"/>
    <property type="match status" value="1"/>
</dbReference>
<dbReference type="SUPFAM" id="SSF55874">
    <property type="entry name" value="ATPase domain of HSP90 chaperone/DNA topoisomerase II/histidine kinase"/>
    <property type="match status" value="1"/>
</dbReference>
<evidence type="ECO:0000256" key="10">
    <source>
        <dbReference type="ARBA" id="ARBA00022989"/>
    </source>
</evidence>
<evidence type="ECO:0000256" key="4">
    <source>
        <dbReference type="ARBA" id="ARBA00012438"/>
    </source>
</evidence>
<keyword evidence="8 14" id="KW-0812">Transmembrane</keyword>
<name>A0A8J8BFM8_9ACTN</name>
<feature type="domain" description="SSD" evidence="16">
    <location>
        <begin position="782"/>
        <end position="899"/>
    </location>
</feature>
<dbReference type="InterPro" id="IPR036890">
    <property type="entry name" value="HATPase_C_sf"/>
</dbReference>
<evidence type="ECO:0000256" key="13">
    <source>
        <dbReference type="SAM" id="MobiDB-lite"/>
    </source>
</evidence>
<proteinExistence type="predicted"/>
<comment type="subcellular location">
    <subcellularLocation>
        <location evidence="3">Cell membrane</location>
        <topology evidence="3">Multi-pass membrane protein</topology>
    </subcellularLocation>
</comment>
<dbReference type="InterPro" id="IPR000731">
    <property type="entry name" value="SSD"/>
</dbReference>
<dbReference type="SMART" id="SM00387">
    <property type="entry name" value="HATPase_c"/>
    <property type="match status" value="1"/>
</dbReference>
<dbReference type="CDD" id="cd00082">
    <property type="entry name" value="HisKA"/>
    <property type="match status" value="1"/>
</dbReference>
<evidence type="ECO:0000256" key="9">
    <source>
        <dbReference type="ARBA" id="ARBA00022777"/>
    </source>
</evidence>
<feature type="region of interest" description="Disordered" evidence="13">
    <location>
        <begin position="530"/>
        <end position="567"/>
    </location>
</feature>
<dbReference type="PRINTS" id="PR00344">
    <property type="entry name" value="BCTRLSENSOR"/>
</dbReference>
<dbReference type="Gene3D" id="3.30.565.10">
    <property type="entry name" value="Histidine kinase-like ATPase, C-terminal domain"/>
    <property type="match status" value="1"/>
</dbReference>
<feature type="domain" description="HAMP" evidence="17">
    <location>
        <begin position="209"/>
        <end position="262"/>
    </location>
</feature>
<dbReference type="GO" id="GO:0005886">
    <property type="term" value="C:plasma membrane"/>
    <property type="evidence" value="ECO:0007669"/>
    <property type="project" value="UniProtKB-SubCell"/>
</dbReference>
<evidence type="ECO:0000256" key="14">
    <source>
        <dbReference type="SAM" id="Phobius"/>
    </source>
</evidence>
<dbReference type="InterPro" id="IPR003594">
    <property type="entry name" value="HATPase_dom"/>
</dbReference>
<evidence type="ECO:0000259" key="17">
    <source>
        <dbReference type="PROSITE" id="PS50885"/>
    </source>
</evidence>
<comment type="catalytic activity">
    <reaction evidence="1">
        <text>ATP + protein L-histidine = ADP + protein N-phospho-L-histidine.</text>
        <dbReference type="EC" id="2.7.13.3"/>
    </reaction>
</comment>
<dbReference type="CDD" id="cd06225">
    <property type="entry name" value="HAMP"/>
    <property type="match status" value="1"/>
</dbReference>
<feature type="transmembrane region" description="Helical" evidence="14">
    <location>
        <begin position="1138"/>
        <end position="1159"/>
    </location>
</feature>
<keyword evidence="5" id="KW-1003">Cell membrane</keyword>
<dbReference type="InterPro" id="IPR004869">
    <property type="entry name" value="MMPL_dom"/>
</dbReference>
<accession>A0A8J8BFM8</accession>
<organism evidence="18 19">
    <name type="scientific">Actinocrinis puniceicyclus</name>
    <dbReference type="NCBI Taxonomy" id="977794"/>
    <lineage>
        <taxon>Bacteria</taxon>
        <taxon>Bacillati</taxon>
        <taxon>Actinomycetota</taxon>
        <taxon>Actinomycetes</taxon>
        <taxon>Catenulisporales</taxon>
        <taxon>Actinospicaceae</taxon>
        <taxon>Actinocrinis</taxon>
    </lineage>
</organism>
<evidence type="ECO:0000313" key="19">
    <source>
        <dbReference type="Proteomes" id="UP000677913"/>
    </source>
</evidence>
<feature type="transmembrane region" description="Helical" evidence="14">
    <location>
        <begin position="1107"/>
        <end position="1126"/>
    </location>
</feature>
<dbReference type="SUPFAM" id="SSF47384">
    <property type="entry name" value="Homodimeric domain of signal transducing histidine kinase"/>
    <property type="match status" value="1"/>
</dbReference>
<feature type="transmembrane region" description="Helical" evidence="14">
    <location>
        <begin position="750"/>
        <end position="769"/>
    </location>
</feature>
<evidence type="ECO:0000256" key="6">
    <source>
        <dbReference type="ARBA" id="ARBA00022553"/>
    </source>
</evidence>
<comment type="caution">
    <text evidence="18">The sequence shown here is derived from an EMBL/GenBank/DDBJ whole genome shotgun (WGS) entry which is preliminary data.</text>
</comment>
<feature type="transmembrane region" description="Helical" evidence="14">
    <location>
        <begin position="800"/>
        <end position="821"/>
    </location>
</feature>
<dbReference type="SUPFAM" id="SSF82866">
    <property type="entry name" value="Multidrug efflux transporter AcrB transmembrane domain"/>
    <property type="match status" value="2"/>
</dbReference>
<dbReference type="Gene3D" id="1.10.287.130">
    <property type="match status" value="1"/>
</dbReference>
<dbReference type="PROSITE" id="PS50156">
    <property type="entry name" value="SSD"/>
    <property type="match status" value="1"/>
</dbReference>
<keyword evidence="19" id="KW-1185">Reference proteome</keyword>
<dbReference type="InterPro" id="IPR036097">
    <property type="entry name" value="HisK_dim/P_sf"/>
</dbReference>
<dbReference type="InterPro" id="IPR005467">
    <property type="entry name" value="His_kinase_dom"/>
</dbReference>
<dbReference type="GO" id="GO:0005509">
    <property type="term" value="F:calcium ion binding"/>
    <property type="evidence" value="ECO:0007669"/>
    <property type="project" value="UniProtKB-ARBA"/>
</dbReference>
<sequence length="1308" mass="137447">MCRLRLPRVHRARTLRKRLLHTLLTRLALGLTVAALCTFFAVHTVMQDRLDTQLNGTAQLFNKYAAQQPLGKSLDLNASKDAQSSWRLMTDTGLLPIFIEVRDPHNRIVFKAARGDEPALPAQLKLGPPHSGPQHDGATLFSADSGSSVHPGYAFRLRASQLPGGRGYLILGVSQQDLNTTMSSVGWIEFVALLLAFGMVGVMANRRIKRNLEPFERMGDQIVAIGAGELDRRVDPSDVVTEVGRVGASVNAMLARLERAFQEQRSSEERLRRFIADASHELRTPLASIRGYAELFRRGAASRPEDLALAMRRIESESARMGVLVDELLLLARLDSGRPLGRGMVDLGALARDAARDSQAAGPQWPVEVTVRAEQQEQDEPHGVGVDAAAQRVEVCGDADRLRQLLANLLSNVRAHTPPGTPASVSVRRVGQDAVIEVADTGPGLTPEQQARVFERFYRADASRKRGDAAGGSGLGLSIVASVAAAHGGRAEVRSAAGGGAVFTVTLPVEGSLAGADENIAKNDVPALTGLSQQGHSATPGGPGSLSDEAPRTEPARDHGSRRGSGAMDRLSSFVTAHRKWIYGLWLVAFVAGIAASSTLSNHLDKTFSMPGQPSYTANQAIAAEYGNGGMGAPLVAVAQLPAGVPADGSRVSAAFGALADIPQTRIADYANTGDAKFIGSDRRTTFALVFTPGVGGMATGKVQDQISAAVQQRLTAALPAGSTVRITGEQQLQNAGSGSGKGLSILNEIMIGGIGALAVLLFVFASLLALVPLLVAAVSVLTAFLGILAVTEITSVSMIVQFLVGLIGLGVAIDYSLLLVTRWREELAHGYDNDTAVHRAMSTAGRAVAFSGVTVALGLLALVVLPVPFLRSIGFGGMIIPLVSVCVTLTLVPALLSGIGKRLDWPRIRHEDKASRSWTAWANLVVRRRWIAALGALAVLGVLAFNTTGLKIGDPSSDSLAQSGPAHEGVLMLRQAGIPTGVLTPLELYVPKSASTATVASTAASVSGIDFTATPSGAAWTRPDSSLVLAVPTAESTSTAGENTTRALRGALAAVPGTMTGGLGAVEVDLIHAVYGTFPLMLALLGLLTFVLLARAFRSIVLPLKAVALNLLSLAAVYGVLVLVWQKGHGSNAIWGIPATGAITGWIPLMVFAFLYGLSMDYEVFILARMREEYDATGSTRRAVVTGIGRTGRLVTSAALILFLAMAALGSAPSTDVKIFATALGAGILLDATVVRALLVPALISLFGRWNWWMPVWAARILRIEPCPARRETDDDDAAAGSGAGAAAQEAAESAPRAPEREGTRVG</sequence>
<evidence type="ECO:0000313" key="18">
    <source>
        <dbReference type="EMBL" id="MBS2964899.1"/>
    </source>
</evidence>
<keyword evidence="9" id="KW-0418">Kinase</keyword>
<feature type="transmembrane region" description="Helical" evidence="14">
    <location>
        <begin position="1195"/>
        <end position="1214"/>
    </location>
</feature>
<feature type="transmembrane region" description="Helical" evidence="14">
    <location>
        <begin position="1074"/>
        <end position="1095"/>
    </location>
</feature>
<keyword evidence="6" id="KW-0597">Phosphoprotein</keyword>
<feature type="transmembrane region" description="Helical" evidence="14">
    <location>
        <begin position="185"/>
        <end position="204"/>
    </location>
</feature>